<comment type="caution">
    <text evidence="3">The sequence shown here is derived from an EMBL/GenBank/DDBJ whole genome shotgun (WGS) entry which is preliminary data.</text>
</comment>
<dbReference type="GO" id="GO:0006310">
    <property type="term" value="P:DNA recombination"/>
    <property type="evidence" value="ECO:0007669"/>
    <property type="project" value="UniProtKB-KW"/>
</dbReference>
<dbReference type="InterPro" id="IPR036397">
    <property type="entry name" value="RNaseH_sf"/>
</dbReference>
<proteinExistence type="predicted"/>
<dbReference type="Pfam" id="PF13936">
    <property type="entry name" value="HTH_38"/>
    <property type="match status" value="1"/>
</dbReference>
<dbReference type="GeneID" id="84783802"/>
<dbReference type="SUPFAM" id="SSF53098">
    <property type="entry name" value="Ribonuclease H-like"/>
    <property type="match status" value="1"/>
</dbReference>
<gene>
    <name evidence="3" type="ORF">FD30_GL001787</name>
</gene>
<name>A0A0R1JXZ1_9LACO</name>
<evidence type="ECO:0000313" key="4">
    <source>
        <dbReference type="Proteomes" id="UP000051162"/>
    </source>
</evidence>
<dbReference type="PROSITE" id="PS50994">
    <property type="entry name" value="INTEGRASE"/>
    <property type="match status" value="1"/>
</dbReference>
<evidence type="ECO:0000259" key="2">
    <source>
        <dbReference type="PROSITE" id="PS50994"/>
    </source>
</evidence>
<evidence type="ECO:0000256" key="1">
    <source>
        <dbReference type="ARBA" id="ARBA00023172"/>
    </source>
</evidence>
<dbReference type="EMBL" id="AZDT01000029">
    <property type="protein sequence ID" value="KRK75836.1"/>
    <property type="molecule type" value="Genomic_DNA"/>
</dbReference>
<dbReference type="NCBIfam" id="NF033563">
    <property type="entry name" value="transpos_IS30"/>
    <property type="match status" value="1"/>
</dbReference>
<reference evidence="3 4" key="1">
    <citation type="journal article" date="2015" name="Genome Announc.">
        <title>Expanding the biotechnology potential of lactobacilli through comparative genomics of 213 strains and associated genera.</title>
        <authorList>
            <person name="Sun Z."/>
            <person name="Harris H.M."/>
            <person name="McCann A."/>
            <person name="Guo C."/>
            <person name="Argimon S."/>
            <person name="Zhang W."/>
            <person name="Yang X."/>
            <person name="Jeffery I.B."/>
            <person name="Cooney J.C."/>
            <person name="Kagawa T.F."/>
            <person name="Liu W."/>
            <person name="Song Y."/>
            <person name="Salvetti E."/>
            <person name="Wrobel A."/>
            <person name="Rasinkangas P."/>
            <person name="Parkhill J."/>
            <person name="Rea M.C."/>
            <person name="O'Sullivan O."/>
            <person name="Ritari J."/>
            <person name="Douillard F.P."/>
            <person name="Paul Ross R."/>
            <person name="Yang R."/>
            <person name="Briner A.E."/>
            <person name="Felis G.E."/>
            <person name="de Vos W.M."/>
            <person name="Barrangou R."/>
            <person name="Klaenhammer T.R."/>
            <person name="Caufield P.W."/>
            <person name="Cui Y."/>
            <person name="Zhang H."/>
            <person name="O'Toole P.W."/>
        </authorList>
    </citation>
    <scope>NUCLEOTIDE SEQUENCE [LARGE SCALE GENOMIC DNA]</scope>
    <source>
        <strain evidence="3 4">DSM 19117</strain>
    </source>
</reference>
<dbReference type="Gene3D" id="3.30.420.10">
    <property type="entry name" value="Ribonuclease H-like superfamily/Ribonuclease H"/>
    <property type="match status" value="1"/>
</dbReference>
<dbReference type="RefSeq" id="WP_056944246.1">
    <property type="nucleotide sequence ID" value="NZ_AZDT01000029.1"/>
</dbReference>
<dbReference type="Pfam" id="PF00665">
    <property type="entry name" value="rve"/>
    <property type="match status" value="1"/>
</dbReference>
<protein>
    <submittedName>
        <fullName evidence="3">Integrase core domain protein</fullName>
    </submittedName>
</protein>
<feature type="domain" description="Integrase catalytic" evidence="2">
    <location>
        <begin position="150"/>
        <end position="304"/>
    </location>
</feature>
<keyword evidence="1" id="KW-0233">DNA recombination</keyword>
<dbReference type="GO" id="GO:0005829">
    <property type="term" value="C:cytosol"/>
    <property type="evidence" value="ECO:0007669"/>
    <property type="project" value="TreeGrafter"/>
</dbReference>
<dbReference type="PATRIC" id="fig|1423773.3.peg.1832"/>
<dbReference type="InterPro" id="IPR001584">
    <property type="entry name" value="Integrase_cat-core"/>
</dbReference>
<dbReference type="PANTHER" id="PTHR10948:SF23">
    <property type="entry name" value="TRANSPOSASE INSI FOR INSERTION SEQUENCE ELEMENT IS30A-RELATED"/>
    <property type="match status" value="1"/>
</dbReference>
<dbReference type="Proteomes" id="UP000051162">
    <property type="component" value="Unassembled WGS sequence"/>
</dbReference>
<dbReference type="GO" id="GO:0003676">
    <property type="term" value="F:nucleic acid binding"/>
    <property type="evidence" value="ECO:0007669"/>
    <property type="project" value="InterPro"/>
</dbReference>
<sequence>MSKSTLSFQERAVIQDWHDSAKSLRSIARHLNRSVSTISYELHRLRDQPYSATAAQNQTTSRRTQRGRKTNLTANLNDFITEGIRVRHLSFAQIAQLTGEAKRNFYNWLAQGRLEITSEELPDRAIRYQRSHETRGKAACGRSIEERTNNGRKTIGQFEADTVLSGKKKGQALATVVDRASRLTITRRLSGRDSGAMKAVLVDIASLLGDNFKTVTVDHGKEFAKYQEFEDETGKLMYFAHAYSPHERGTNEQRNKILRRFVPKGRPIEDITDEELVDINWKMNTMPLECLNWRTPLEVFWEQMRF</sequence>
<dbReference type="GO" id="GO:0015074">
    <property type="term" value="P:DNA integration"/>
    <property type="evidence" value="ECO:0007669"/>
    <property type="project" value="InterPro"/>
</dbReference>
<dbReference type="InterPro" id="IPR012337">
    <property type="entry name" value="RNaseH-like_sf"/>
</dbReference>
<accession>A0A0R1JXZ1</accession>
<dbReference type="InterPro" id="IPR053392">
    <property type="entry name" value="Transposase_IS30-like"/>
</dbReference>
<dbReference type="InterPro" id="IPR051917">
    <property type="entry name" value="Transposase-Integrase"/>
</dbReference>
<organism evidence="3 4">
    <name type="scientific">Levilactobacillus namurensis DSM 19117</name>
    <dbReference type="NCBI Taxonomy" id="1423773"/>
    <lineage>
        <taxon>Bacteria</taxon>
        <taxon>Bacillati</taxon>
        <taxon>Bacillota</taxon>
        <taxon>Bacilli</taxon>
        <taxon>Lactobacillales</taxon>
        <taxon>Lactobacillaceae</taxon>
        <taxon>Levilactobacillus</taxon>
    </lineage>
</organism>
<dbReference type="GO" id="GO:0032196">
    <property type="term" value="P:transposition"/>
    <property type="evidence" value="ECO:0007669"/>
    <property type="project" value="TreeGrafter"/>
</dbReference>
<dbReference type="OrthoDB" id="9781678at2"/>
<dbReference type="PANTHER" id="PTHR10948">
    <property type="entry name" value="TRANSPOSASE"/>
    <property type="match status" value="1"/>
</dbReference>
<dbReference type="GO" id="GO:0004803">
    <property type="term" value="F:transposase activity"/>
    <property type="evidence" value="ECO:0007669"/>
    <property type="project" value="TreeGrafter"/>
</dbReference>
<keyword evidence="4" id="KW-1185">Reference proteome</keyword>
<evidence type="ECO:0000313" key="3">
    <source>
        <dbReference type="EMBL" id="KRK75836.1"/>
    </source>
</evidence>
<dbReference type="InterPro" id="IPR025246">
    <property type="entry name" value="IS30-like_HTH"/>
</dbReference>
<dbReference type="AlphaFoldDB" id="A0A0R1JXZ1"/>